<dbReference type="PANTHER" id="PTHR40618">
    <property type="entry name" value="B-ZIP TRANSCRIPTION FACTOR (EUROFUNG)-RELATED"/>
    <property type="match status" value="1"/>
</dbReference>
<dbReference type="Proteomes" id="UP000722485">
    <property type="component" value="Unassembled WGS sequence"/>
</dbReference>
<dbReference type="AlphaFoldDB" id="A0A9P5LLR2"/>
<comment type="caution">
    <text evidence="2">The sequence shown here is derived from an EMBL/GenBank/DDBJ whole genome shotgun (WGS) entry which is preliminary data.</text>
</comment>
<name>A0A9P5LLR2_9HYPO</name>
<accession>A0A9P5LLR2</accession>
<reference evidence="2" key="1">
    <citation type="submission" date="2020-03" db="EMBL/GenBank/DDBJ databases">
        <title>Draft Genome Sequence of Cylindrodendrum hubeiense.</title>
        <authorList>
            <person name="Buettner E."/>
            <person name="Kellner H."/>
        </authorList>
    </citation>
    <scope>NUCLEOTIDE SEQUENCE</scope>
    <source>
        <strain evidence="2">IHI 201604</strain>
    </source>
</reference>
<gene>
    <name evidence="2" type="ORF">G7Z17_g1811</name>
</gene>
<evidence type="ECO:0000256" key="1">
    <source>
        <dbReference type="SAM" id="MobiDB-lite"/>
    </source>
</evidence>
<organism evidence="2 3">
    <name type="scientific">Cylindrodendrum hubeiense</name>
    <dbReference type="NCBI Taxonomy" id="595255"/>
    <lineage>
        <taxon>Eukaryota</taxon>
        <taxon>Fungi</taxon>
        <taxon>Dikarya</taxon>
        <taxon>Ascomycota</taxon>
        <taxon>Pezizomycotina</taxon>
        <taxon>Sordariomycetes</taxon>
        <taxon>Hypocreomycetidae</taxon>
        <taxon>Hypocreales</taxon>
        <taxon>Nectriaceae</taxon>
        <taxon>Cylindrodendrum</taxon>
    </lineage>
</organism>
<sequence length="249" mass="27280">MTACQYNVEEIPPDAPNVYRTIEGGGALVPRQPRPFLQQLRFGKTRTVIFTEIQQLQGEWLEAADVEEYLLERGIRLRSSGPLRGRSSLSEITAPSDSSQVQHRQPANAHARPNWDQDASSLNDRVLTQRSQEPDGPADVNIVDRAPGYQHLDGGDWSVFGGKGHLSSSVHAGPNIIPANELRQVSASVSDQVSSQPPYLQDSKPVNIGVDIDKLVKTLAENATCLGLGPGIRRDDVDYAIRQSIVNLE</sequence>
<dbReference type="PANTHER" id="PTHR40618:SF1">
    <property type="entry name" value="B-ZIP TRANSCRIPTION FACTOR (EUROFUNG)"/>
    <property type="match status" value="1"/>
</dbReference>
<dbReference type="EMBL" id="JAANBB010000016">
    <property type="protein sequence ID" value="KAF7555933.1"/>
    <property type="molecule type" value="Genomic_DNA"/>
</dbReference>
<evidence type="ECO:0000313" key="3">
    <source>
        <dbReference type="Proteomes" id="UP000722485"/>
    </source>
</evidence>
<dbReference type="OrthoDB" id="3555317at2759"/>
<proteinExistence type="predicted"/>
<feature type="region of interest" description="Disordered" evidence="1">
    <location>
        <begin position="82"/>
        <end position="119"/>
    </location>
</feature>
<feature type="compositionally biased region" description="Polar residues" evidence="1">
    <location>
        <begin position="91"/>
        <end position="105"/>
    </location>
</feature>
<keyword evidence="3" id="KW-1185">Reference proteome</keyword>
<evidence type="ECO:0000313" key="2">
    <source>
        <dbReference type="EMBL" id="KAF7555933.1"/>
    </source>
</evidence>
<protein>
    <submittedName>
        <fullName evidence="2">Uncharacterized protein</fullName>
    </submittedName>
</protein>